<keyword evidence="7" id="KW-0663">Pyridoxal phosphate</keyword>
<dbReference type="GO" id="GO:0051536">
    <property type="term" value="F:iron-sulfur cluster binding"/>
    <property type="evidence" value="ECO:0007669"/>
    <property type="project" value="UniProtKB-KW"/>
</dbReference>
<comment type="catalytic activity">
    <reaction evidence="10">
        <text>(sulfur carrier)-H + L-cysteine = (sulfur carrier)-SH + L-alanine</text>
        <dbReference type="Rhea" id="RHEA:43892"/>
        <dbReference type="Rhea" id="RHEA-COMP:14737"/>
        <dbReference type="Rhea" id="RHEA-COMP:14739"/>
        <dbReference type="ChEBI" id="CHEBI:29917"/>
        <dbReference type="ChEBI" id="CHEBI:35235"/>
        <dbReference type="ChEBI" id="CHEBI:57972"/>
        <dbReference type="ChEBI" id="CHEBI:64428"/>
        <dbReference type="EC" id="2.8.1.7"/>
    </reaction>
</comment>
<evidence type="ECO:0000256" key="4">
    <source>
        <dbReference type="ARBA" id="ARBA00012239"/>
    </source>
</evidence>
<keyword evidence="8" id="KW-0408">Iron</keyword>
<evidence type="ECO:0000256" key="1">
    <source>
        <dbReference type="ARBA" id="ARBA00001933"/>
    </source>
</evidence>
<evidence type="ECO:0000256" key="8">
    <source>
        <dbReference type="ARBA" id="ARBA00023004"/>
    </source>
</evidence>
<dbReference type="InterPro" id="IPR015424">
    <property type="entry name" value="PyrdxlP-dep_Trfase"/>
</dbReference>
<dbReference type="InterPro" id="IPR015422">
    <property type="entry name" value="PyrdxlP-dep_Trfase_small"/>
</dbReference>
<evidence type="ECO:0000256" key="3">
    <source>
        <dbReference type="ARBA" id="ARBA00006490"/>
    </source>
</evidence>
<dbReference type="FunFam" id="3.40.640.10:FF:000084">
    <property type="entry name" value="IscS-like cysteine desulfurase"/>
    <property type="match status" value="1"/>
</dbReference>
<dbReference type="SUPFAM" id="SSF53383">
    <property type="entry name" value="PLP-dependent transferases"/>
    <property type="match status" value="1"/>
</dbReference>
<protein>
    <recommendedName>
        <fullName evidence="4">cysteine desulfurase</fullName>
        <ecNumber evidence="4">2.8.1.7</ecNumber>
    </recommendedName>
</protein>
<evidence type="ECO:0000256" key="6">
    <source>
        <dbReference type="ARBA" id="ARBA00022723"/>
    </source>
</evidence>
<dbReference type="Gene3D" id="3.90.1150.10">
    <property type="entry name" value="Aspartate Aminotransferase, domain 1"/>
    <property type="match status" value="1"/>
</dbReference>
<dbReference type="RefSeq" id="WP_302118252.1">
    <property type="nucleotide sequence ID" value="NZ_SJPU01000001.1"/>
</dbReference>
<dbReference type="EC" id="2.8.1.7" evidence="4"/>
<name>A0A5C6C5E5_9BACT</name>
<proteinExistence type="inferred from homology"/>
<keyword evidence="9" id="KW-0411">Iron-sulfur</keyword>
<comment type="cofactor">
    <cofactor evidence="1">
        <name>pyridoxal 5'-phosphate</name>
        <dbReference type="ChEBI" id="CHEBI:597326"/>
    </cofactor>
</comment>
<dbReference type="Gene3D" id="3.40.640.10">
    <property type="entry name" value="Type I PLP-dependent aspartate aminotransferase-like (Major domain)"/>
    <property type="match status" value="1"/>
</dbReference>
<organism evidence="12 13">
    <name type="scientific">Allorhodopirellula heiligendammensis</name>
    <dbReference type="NCBI Taxonomy" id="2714739"/>
    <lineage>
        <taxon>Bacteria</taxon>
        <taxon>Pseudomonadati</taxon>
        <taxon>Planctomycetota</taxon>
        <taxon>Planctomycetia</taxon>
        <taxon>Pirellulales</taxon>
        <taxon>Pirellulaceae</taxon>
        <taxon>Allorhodopirellula</taxon>
    </lineage>
</organism>
<dbReference type="EMBL" id="SJPU01000001">
    <property type="protein sequence ID" value="TWU19840.1"/>
    <property type="molecule type" value="Genomic_DNA"/>
</dbReference>
<dbReference type="InterPro" id="IPR016454">
    <property type="entry name" value="Cysteine_dSase"/>
</dbReference>
<evidence type="ECO:0000256" key="9">
    <source>
        <dbReference type="ARBA" id="ARBA00023014"/>
    </source>
</evidence>
<evidence type="ECO:0000313" key="12">
    <source>
        <dbReference type="EMBL" id="TWU19840.1"/>
    </source>
</evidence>
<feature type="domain" description="Aminotransferase class V" evidence="11">
    <location>
        <begin position="4"/>
        <end position="316"/>
    </location>
</feature>
<gene>
    <name evidence="12" type="primary">iscS_3</name>
    <name evidence="12" type="ORF">Poly21_20180</name>
</gene>
<comment type="caution">
    <text evidence="12">The sequence shown here is derived from an EMBL/GenBank/DDBJ whole genome shotgun (WGS) entry which is preliminary data.</text>
</comment>
<comment type="similarity">
    <text evidence="3">Belongs to the class-V pyridoxal-phosphate-dependent aminotransferase family. NifS/IscS subfamily.</text>
</comment>
<evidence type="ECO:0000313" key="13">
    <source>
        <dbReference type="Proteomes" id="UP000319908"/>
    </source>
</evidence>
<keyword evidence="13" id="KW-1185">Reference proteome</keyword>
<dbReference type="PANTHER" id="PTHR11601">
    <property type="entry name" value="CYSTEINE DESULFURYLASE FAMILY MEMBER"/>
    <property type="match status" value="1"/>
</dbReference>
<dbReference type="InterPro" id="IPR015421">
    <property type="entry name" value="PyrdxlP-dep_Trfase_major"/>
</dbReference>
<evidence type="ECO:0000259" key="11">
    <source>
        <dbReference type="Pfam" id="PF00266"/>
    </source>
</evidence>
<keyword evidence="5 12" id="KW-0808">Transferase</keyword>
<accession>A0A5C6C5E5</accession>
<dbReference type="PANTHER" id="PTHR11601:SF34">
    <property type="entry name" value="CYSTEINE DESULFURASE"/>
    <property type="match status" value="1"/>
</dbReference>
<dbReference type="GO" id="GO:0046872">
    <property type="term" value="F:metal ion binding"/>
    <property type="evidence" value="ECO:0007669"/>
    <property type="project" value="UniProtKB-KW"/>
</dbReference>
<keyword evidence="6" id="KW-0479">Metal-binding</keyword>
<evidence type="ECO:0000256" key="2">
    <source>
        <dbReference type="ARBA" id="ARBA00003120"/>
    </source>
</evidence>
<dbReference type="AlphaFoldDB" id="A0A5C6C5E5"/>
<dbReference type="PIRSF" id="PIRSF005572">
    <property type="entry name" value="NifS"/>
    <property type="match status" value="1"/>
</dbReference>
<dbReference type="InterPro" id="IPR000192">
    <property type="entry name" value="Aminotrans_V_dom"/>
</dbReference>
<evidence type="ECO:0000256" key="10">
    <source>
        <dbReference type="ARBA" id="ARBA00050776"/>
    </source>
</evidence>
<comment type="function">
    <text evidence="2">Catalyzes the removal of elemental sulfur atoms from cysteine to produce alanine. Seems to participate in the biosynthesis of the nitrogenase metalloclusters by providing the inorganic sulfur required for the Fe-S core formation.</text>
</comment>
<dbReference type="Proteomes" id="UP000319908">
    <property type="component" value="Unassembled WGS sequence"/>
</dbReference>
<evidence type="ECO:0000256" key="5">
    <source>
        <dbReference type="ARBA" id="ARBA00022679"/>
    </source>
</evidence>
<sequence>MQPIYLDNCSTTRLDSSVLAAMLPFFTENFGNPGTPHEAVGGVVQRAIRQAREAVATLINCIPNEIVWTSGATEANNLAILGLASKQPPGKRHIITQATEHSAVLEPCRHLESEGWQVTYLNVDEFGNIDLDELRNSIRDDTALVSIMWGNNEIGTIHPVAEIASICGELGIPVHCDAAQAAGKVAIDVEAVHVSLLTLSAHKFYGPKGAGALYIRDLGKAKSIDPRLYGGGQEKGIRPGTLNVPCIVGLGEACRLASQNRRAWSEHISGLRDRFETMLLESLKGVSVNGNRESRLPHISNIAFLGADGEGLLTMLLRLPNDGEEWGRCL</sequence>
<dbReference type="Pfam" id="PF00266">
    <property type="entry name" value="Aminotran_5"/>
    <property type="match status" value="1"/>
</dbReference>
<reference evidence="12 13" key="1">
    <citation type="journal article" date="2020" name="Antonie Van Leeuwenhoek">
        <title>Rhodopirellula heiligendammensis sp. nov., Rhodopirellula pilleata sp. nov., and Rhodopirellula solitaria sp. nov. isolated from natural or artificial marine surfaces in Northern Germany and California, USA, and emended description of the genus Rhodopirellula.</title>
        <authorList>
            <person name="Kallscheuer N."/>
            <person name="Wiegand S."/>
            <person name="Jogler M."/>
            <person name="Boedeker C."/>
            <person name="Peeters S.H."/>
            <person name="Rast P."/>
            <person name="Heuer A."/>
            <person name="Jetten M.S.M."/>
            <person name="Rohde M."/>
            <person name="Jogler C."/>
        </authorList>
    </citation>
    <scope>NUCLEOTIDE SEQUENCE [LARGE SCALE GENOMIC DNA]</scope>
    <source>
        <strain evidence="12 13">Poly21</strain>
    </source>
</reference>
<dbReference type="GO" id="GO:0031071">
    <property type="term" value="F:cysteine desulfurase activity"/>
    <property type="evidence" value="ECO:0007669"/>
    <property type="project" value="UniProtKB-EC"/>
</dbReference>
<evidence type="ECO:0000256" key="7">
    <source>
        <dbReference type="ARBA" id="ARBA00022898"/>
    </source>
</evidence>